<feature type="domain" description="Cation efflux protein transmembrane" evidence="8">
    <location>
        <begin position="274"/>
        <end position="471"/>
    </location>
</feature>
<feature type="region of interest" description="Disordered" evidence="6">
    <location>
        <begin position="229"/>
        <end position="250"/>
    </location>
</feature>
<evidence type="ECO:0000256" key="4">
    <source>
        <dbReference type="ARBA" id="ARBA00022989"/>
    </source>
</evidence>
<protein>
    <recommendedName>
        <fullName evidence="8">Cation efflux protein transmembrane domain-containing protein</fullName>
    </recommendedName>
</protein>
<dbReference type="PANTHER" id="PTHR43840:SF4">
    <property type="entry name" value="CDF DIVALENT METAL CATION TRANSPORTER (EUROFUNG)"/>
    <property type="match status" value="1"/>
</dbReference>
<dbReference type="GO" id="GO:0030003">
    <property type="term" value="P:intracellular monoatomic cation homeostasis"/>
    <property type="evidence" value="ECO:0007669"/>
    <property type="project" value="UniProtKB-ARBA"/>
</dbReference>
<organism evidence="9 10">
    <name type="scientific">Candidozyma pseudohaemuli</name>
    <dbReference type="NCBI Taxonomy" id="418784"/>
    <lineage>
        <taxon>Eukaryota</taxon>
        <taxon>Fungi</taxon>
        <taxon>Dikarya</taxon>
        <taxon>Ascomycota</taxon>
        <taxon>Saccharomycotina</taxon>
        <taxon>Pichiomycetes</taxon>
        <taxon>Metschnikowiaceae</taxon>
        <taxon>Candidozyma</taxon>
    </lineage>
</organism>
<dbReference type="Gene3D" id="1.20.1510.10">
    <property type="entry name" value="Cation efflux protein transmembrane domain"/>
    <property type="match status" value="1"/>
</dbReference>
<dbReference type="FunFam" id="1.20.1510.10:FF:000005">
    <property type="entry name" value="Putative Cation diffusion facilitator 1"/>
    <property type="match status" value="1"/>
</dbReference>
<comment type="caution">
    <text evidence="9">The sequence shown here is derived from an EMBL/GenBank/DDBJ whole genome shotgun (WGS) entry which is preliminary data.</text>
</comment>
<comment type="subcellular location">
    <subcellularLocation>
        <location evidence="1">Membrane</location>
        <topology evidence="1">Multi-pass membrane protein</topology>
    </subcellularLocation>
</comment>
<dbReference type="PANTHER" id="PTHR43840">
    <property type="entry name" value="MITOCHONDRIAL METAL TRANSPORTER 1-RELATED"/>
    <property type="match status" value="1"/>
</dbReference>
<feature type="transmembrane region" description="Helical" evidence="7">
    <location>
        <begin position="382"/>
        <end position="403"/>
    </location>
</feature>
<evidence type="ECO:0000256" key="2">
    <source>
        <dbReference type="ARBA" id="ARBA00022448"/>
    </source>
</evidence>
<keyword evidence="10" id="KW-1185">Reference proteome</keyword>
<dbReference type="GO" id="GO:0008324">
    <property type="term" value="F:monoatomic cation transmembrane transporter activity"/>
    <property type="evidence" value="ECO:0007669"/>
    <property type="project" value="InterPro"/>
</dbReference>
<dbReference type="NCBIfam" id="TIGR01297">
    <property type="entry name" value="CDF"/>
    <property type="match status" value="1"/>
</dbReference>
<feature type="transmembrane region" description="Helical" evidence="7">
    <location>
        <begin position="270"/>
        <end position="294"/>
    </location>
</feature>
<dbReference type="VEuPathDB" id="FungiDB:C7M61_002325"/>
<evidence type="ECO:0000256" key="1">
    <source>
        <dbReference type="ARBA" id="ARBA00004141"/>
    </source>
</evidence>
<evidence type="ECO:0000313" key="9">
    <source>
        <dbReference type="EMBL" id="PSK39016.1"/>
    </source>
</evidence>
<evidence type="ECO:0000256" key="5">
    <source>
        <dbReference type="ARBA" id="ARBA00023136"/>
    </source>
</evidence>
<dbReference type="GO" id="GO:0098771">
    <property type="term" value="P:inorganic ion homeostasis"/>
    <property type="evidence" value="ECO:0007669"/>
    <property type="project" value="UniProtKB-ARBA"/>
</dbReference>
<dbReference type="InterPro" id="IPR027469">
    <property type="entry name" value="Cation_efflux_TMD_sf"/>
</dbReference>
<dbReference type="GeneID" id="36565714"/>
<dbReference type="Pfam" id="PF01545">
    <property type="entry name" value="Cation_efflux"/>
    <property type="match status" value="1"/>
</dbReference>
<name>A0A2P7YSR7_9ASCO</name>
<dbReference type="GO" id="GO:0016020">
    <property type="term" value="C:membrane"/>
    <property type="evidence" value="ECO:0007669"/>
    <property type="project" value="UniProtKB-SubCell"/>
</dbReference>
<dbReference type="FunFam" id="3.30.70.1350:FF:000012">
    <property type="entry name" value="Cation diffusion facilitator 10"/>
    <property type="match status" value="1"/>
</dbReference>
<dbReference type="STRING" id="418784.A0A2P7YSR7"/>
<keyword evidence="3 7" id="KW-0812">Transmembrane</keyword>
<dbReference type="SUPFAM" id="SSF161111">
    <property type="entry name" value="Cation efflux protein transmembrane domain-like"/>
    <property type="match status" value="1"/>
</dbReference>
<accession>A0A2P7YSR7</accession>
<keyword evidence="2" id="KW-0813">Transport</keyword>
<dbReference type="EMBL" id="PYFQ01000004">
    <property type="protein sequence ID" value="PSK39016.1"/>
    <property type="molecule type" value="Genomic_DNA"/>
</dbReference>
<proteinExistence type="predicted"/>
<dbReference type="AlphaFoldDB" id="A0A2P7YSR7"/>
<keyword evidence="5 7" id="KW-0472">Membrane</keyword>
<feature type="transmembrane region" description="Helical" evidence="7">
    <location>
        <begin position="447"/>
        <end position="465"/>
    </location>
</feature>
<evidence type="ECO:0000256" key="7">
    <source>
        <dbReference type="SAM" id="Phobius"/>
    </source>
</evidence>
<dbReference type="OrthoDB" id="78296at2759"/>
<dbReference type="RefSeq" id="XP_024714202.1">
    <property type="nucleotide sequence ID" value="XM_024857703.1"/>
</dbReference>
<sequence length="566" mass="63439">MPILKLDLLPVLKRQAGGRDVAAGQSETVPLLRALPENLYFGPRSASRERRLNHPKTTLEFGRRGLGLPVLNNRRMLVSALELHKTGRSQLNMPFFQRLLSSGYTVLNPMGSSHDLASFAFSDTGSVGLADVENDDYERPFRRMSVLNELRPEKLIGDWLPLADWKAGYVDPKSAKSKLRKFYTDQNELIERFTEIDNFLDYGKIHLNMLNTYTDPKNPSKLLQLDEEPEPALEAMEQSNSKSRLNAEPGNIREGGQFLGYDEEQSSQSVLVAILVNFAVNTVLLIGKIIISLLTNSLSVIASLVDSVLDFLSTFIIYIANRLSNNKNWRTQILYPIGRTKLEPLGILIFSVVIIISFFQVGLESFKKLFLSKPEERVIVEIGIDAIAIMLATIGAKIICWAWCITSKSSSVQALAQDAMTDVIFNTVSLIMPTIGHYAGIWWADPLGALILSVYIIISWGYTAFEHIDNLTGAVASATDYKVVLYLAYRFAECIKQITALKVYHVGDNLNVEIDVVFDTENYNLSFKDAHDIAEALQYAIESLPMVERAFVHIDYMEGNFKGHLT</sequence>
<reference evidence="9 10" key="1">
    <citation type="submission" date="2018-03" db="EMBL/GenBank/DDBJ databases">
        <title>Candida pseudohaemulonii genome assembly and annotation.</title>
        <authorList>
            <person name="Munoz J.F."/>
            <person name="Gade L.G."/>
            <person name="Chow N.A."/>
            <person name="Litvintseva A.P."/>
            <person name="Loparev V.N."/>
            <person name="Cuomo C.A."/>
        </authorList>
    </citation>
    <scope>NUCLEOTIDE SEQUENCE [LARGE SCALE GENOMIC DNA]</scope>
    <source>
        <strain evidence="9 10">B12108</strain>
    </source>
</reference>
<dbReference type="InterPro" id="IPR058533">
    <property type="entry name" value="Cation_efflux_TM"/>
</dbReference>
<keyword evidence="4 7" id="KW-1133">Transmembrane helix</keyword>
<evidence type="ECO:0000313" key="10">
    <source>
        <dbReference type="Proteomes" id="UP000241107"/>
    </source>
</evidence>
<evidence type="ECO:0000256" key="3">
    <source>
        <dbReference type="ARBA" id="ARBA00022692"/>
    </source>
</evidence>
<gene>
    <name evidence="9" type="ORF">C7M61_002325</name>
</gene>
<dbReference type="Gene3D" id="3.30.70.1350">
    <property type="entry name" value="Cation efflux protein, cytoplasmic domain"/>
    <property type="match status" value="1"/>
</dbReference>
<dbReference type="Proteomes" id="UP000241107">
    <property type="component" value="Unassembled WGS sequence"/>
</dbReference>
<dbReference type="InterPro" id="IPR002524">
    <property type="entry name" value="Cation_efflux"/>
</dbReference>
<feature type="transmembrane region" description="Helical" evidence="7">
    <location>
        <begin position="300"/>
        <end position="321"/>
    </location>
</feature>
<feature type="transmembrane region" description="Helical" evidence="7">
    <location>
        <begin position="342"/>
        <end position="362"/>
    </location>
</feature>
<dbReference type="SUPFAM" id="SSF160240">
    <property type="entry name" value="Cation efflux protein cytoplasmic domain-like"/>
    <property type="match status" value="1"/>
</dbReference>
<dbReference type="InterPro" id="IPR050291">
    <property type="entry name" value="CDF_Transporter"/>
</dbReference>
<evidence type="ECO:0000256" key="6">
    <source>
        <dbReference type="SAM" id="MobiDB-lite"/>
    </source>
</evidence>
<evidence type="ECO:0000259" key="8">
    <source>
        <dbReference type="Pfam" id="PF01545"/>
    </source>
</evidence>
<dbReference type="InterPro" id="IPR036837">
    <property type="entry name" value="Cation_efflux_CTD_sf"/>
</dbReference>